<dbReference type="EMBL" id="JBHTBX010000008">
    <property type="protein sequence ID" value="MFC7435351.1"/>
    <property type="molecule type" value="Genomic_DNA"/>
</dbReference>
<protein>
    <submittedName>
        <fullName evidence="3">Chalcone isomerase family protein</fullName>
    </submittedName>
</protein>
<dbReference type="SUPFAM" id="SSF54626">
    <property type="entry name" value="Chalcone isomerase"/>
    <property type="match status" value="1"/>
</dbReference>
<evidence type="ECO:0000313" key="4">
    <source>
        <dbReference type="Proteomes" id="UP001596495"/>
    </source>
</evidence>
<dbReference type="Proteomes" id="UP001596495">
    <property type="component" value="Unassembled WGS sequence"/>
</dbReference>
<evidence type="ECO:0000313" key="3">
    <source>
        <dbReference type="EMBL" id="MFC7435351.1"/>
    </source>
</evidence>
<comment type="caution">
    <text evidence="3">The sequence shown here is derived from an EMBL/GenBank/DDBJ whole genome shotgun (WGS) entry which is preliminary data.</text>
</comment>
<dbReference type="RefSeq" id="WP_382257910.1">
    <property type="nucleotide sequence ID" value="NZ_JBHTBX010000008.1"/>
</dbReference>
<organism evidence="3 4">
    <name type="scientific">Hydrogenophaga bisanensis</name>
    <dbReference type="NCBI Taxonomy" id="439611"/>
    <lineage>
        <taxon>Bacteria</taxon>
        <taxon>Pseudomonadati</taxon>
        <taxon>Pseudomonadota</taxon>
        <taxon>Betaproteobacteria</taxon>
        <taxon>Burkholderiales</taxon>
        <taxon>Comamonadaceae</taxon>
        <taxon>Hydrogenophaga</taxon>
    </lineage>
</organism>
<dbReference type="InterPro" id="IPR036298">
    <property type="entry name" value="Chalcone_isomerase_sf"/>
</dbReference>
<dbReference type="Pfam" id="PF16036">
    <property type="entry name" value="Chalcone_3"/>
    <property type="match status" value="1"/>
</dbReference>
<evidence type="ECO:0000259" key="2">
    <source>
        <dbReference type="Pfam" id="PF16036"/>
    </source>
</evidence>
<gene>
    <name evidence="3" type="ORF">ACFQNJ_12635</name>
</gene>
<feature type="domain" description="Chalcone isomerase" evidence="2">
    <location>
        <begin position="28"/>
        <end position="194"/>
    </location>
</feature>
<evidence type="ECO:0000256" key="1">
    <source>
        <dbReference type="SAM" id="SignalP"/>
    </source>
</evidence>
<dbReference type="GO" id="GO:0016853">
    <property type="term" value="F:isomerase activity"/>
    <property type="evidence" value="ECO:0007669"/>
    <property type="project" value="UniProtKB-KW"/>
</dbReference>
<proteinExistence type="predicted"/>
<keyword evidence="3" id="KW-0413">Isomerase</keyword>
<feature type="chain" id="PRO_5045063850" evidence="1">
    <location>
        <begin position="23"/>
        <end position="198"/>
    </location>
</feature>
<dbReference type="Gene3D" id="3.50.70.10">
    <property type="match status" value="1"/>
</dbReference>
<dbReference type="InterPro" id="IPR016087">
    <property type="entry name" value="Chalcone_isomerase"/>
</dbReference>
<sequence>MTKIRPFVVGLTLSALTCLAQAQGSEIEAGGVRFEAQQSVAGKALRLNGAGVRYKAVFQVYSAGLYLEQKAATTDEVLGAAGPKRMTITMLRDIDSGELGKLFSRGMEDNMERAAFSKLIPGVMRMSQVFTDHKLLKKGETFTLDWIPGTGTILTVKGKVEGDPFKEKEFFDALMRIWLGPKPADWRLKDALLGKAGN</sequence>
<keyword evidence="4" id="KW-1185">Reference proteome</keyword>
<reference evidence="4" key="1">
    <citation type="journal article" date="2019" name="Int. J. Syst. Evol. Microbiol.">
        <title>The Global Catalogue of Microorganisms (GCM) 10K type strain sequencing project: providing services to taxonomists for standard genome sequencing and annotation.</title>
        <authorList>
            <consortium name="The Broad Institute Genomics Platform"/>
            <consortium name="The Broad Institute Genome Sequencing Center for Infectious Disease"/>
            <person name="Wu L."/>
            <person name="Ma J."/>
        </authorList>
    </citation>
    <scope>NUCLEOTIDE SEQUENCE [LARGE SCALE GENOMIC DNA]</scope>
    <source>
        <strain evidence="4">CCUG 54518</strain>
    </source>
</reference>
<accession>A0ABW2RBB6</accession>
<feature type="signal peptide" evidence="1">
    <location>
        <begin position="1"/>
        <end position="22"/>
    </location>
</feature>
<keyword evidence="1" id="KW-0732">Signal</keyword>
<dbReference type="InterPro" id="IPR016088">
    <property type="entry name" value="Chalcone_isomerase_3-sand"/>
</dbReference>
<name>A0ABW2RBB6_9BURK</name>